<evidence type="ECO:0000313" key="4">
    <source>
        <dbReference type="Proteomes" id="UP000034235"/>
    </source>
</evidence>
<proteinExistence type="predicted"/>
<comment type="caution">
    <text evidence="3">The sequence shown here is derived from an EMBL/GenBank/DDBJ whole genome shotgun (WGS) entry which is preliminary data.</text>
</comment>
<protein>
    <recommendedName>
        <fullName evidence="2">LytR/CpsA/Psr regulator C-terminal domain-containing protein</fullName>
    </recommendedName>
</protein>
<evidence type="ECO:0000256" key="1">
    <source>
        <dbReference type="SAM" id="Phobius"/>
    </source>
</evidence>
<reference evidence="3 4" key="1">
    <citation type="journal article" date="2015" name="Nature">
        <title>rRNA introns, odd ribosomes, and small enigmatic genomes across a large radiation of phyla.</title>
        <authorList>
            <person name="Brown C.T."/>
            <person name="Hug L.A."/>
            <person name="Thomas B.C."/>
            <person name="Sharon I."/>
            <person name="Castelle C.J."/>
            <person name="Singh A."/>
            <person name="Wilkins M.J."/>
            <person name="Williams K.H."/>
            <person name="Banfield J.F."/>
        </authorList>
    </citation>
    <scope>NUCLEOTIDE SEQUENCE [LARGE SCALE GENOMIC DNA]</scope>
</reference>
<organism evidence="3 4">
    <name type="scientific">Candidatus Daviesbacteria bacterium GW2011_GWA2_38_24</name>
    <dbReference type="NCBI Taxonomy" id="1618422"/>
    <lineage>
        <taxon>Bacteria</taxon>
        <taxon>Candidatus Daviesiibacteriota</taxon>
    </lineage>
</organism>
<sequence length="369" mass="41147">MRRRKVKFLFAVAKEKLEKSGNKKKKTVNDSQKIRKIKKQTYLAVWALSTLLLLLGIGKLFVFLSSLDRPKSITISSSRGYSWGGNHSINLVVKSKTIQLINLNPVDNKLTIVDVPDEAYIEVPKGYGFWKAGSIFELGQGENPPVGPQLLKLSLSKLFGLPIDGVILLENSNDIRSLGRGWFSLLSNLSNIESDMTTFETIRVLRKISPVRADKTYFLDLKHSSITVSKLLPDTTRVLGVDTIKADLFFRQHLKDAYISNSDLSIGIFNGTNHPGLAQEVSRMITNLGGNVITVSNADQTLGQSRVYTADNLSKQNQSVERITQLFAASCLKDKCVSTDPKVNASRAQINIVVGEDFFKKFYERNSIF</sequence>
<evidence type="ECO:0000259" key="2">
    <source>
        <dbReference type="Pfam" id="PF13399"/>
    </source>
</evidence>
<dbReference type="Gene3D" id="3.30.70.2390">
    <property type="match status" value="1"/>
</dbReference>
<dbReference type="Pfam" id="PF13399">
    <property type="entry name" value="LytR_C"/>
    <property type="match status" value="1"/>
</dbReference>
<dbReference type="Gene3D" id="3.40.630.190">
    <property type="entry name" value="LCP protein"/>
    <property type="match status" value="1"/>
</dbReference>
<dbReference type="AlphaFoldDB" id="A0A0G0JDR8"/>
<dbReference type="PANTHER" id="PTHR33392">
    <property type="entry name" value="POLYISOPRENYL-TEICHOIC ACID--PEPTIDOGLYCAN TEICHOIC ACID TRANSFERASE TAGU"/>
    <property type="match status" value="1"/>
</dbReference>
<dbReference type="InterPro" id="IPR027381">
    <property type="entry name" value="LytR/CpsA/Psr_C"/>
</dbReference>
<accession>A0A0G0JDR8</accession>
<dbReference type="Proteomes" id="UP000034235">
    <property type="component" value="Unassembled WGS sequence"/>
</dbReference>
<dbReference type="PANTHER" id="PTHR33392:SF6">
    <property type="entry name" value="POLYISOPRENYL-TEICHOIC ACID--PEPTIDOGLYCAN TEICHOIC ACID TRANSFERASE TAGU"/>
    <property type="match status" value="1"/>
</dbReference>
<dbReference type="InterPro" id="IPR050922">
    <property type="entry name" value="LytR/CpsA/Psr_CW_biosynth"/>
</dbReference>
<evidence type="ECO:0000313" key="3">
    <source>
        <dbReference type="EMBL" id="KKQ65813.1"/>
    </source>
</evidence>
<keyword evidence="1" id="KW-0472">Membrane</keyword>
<dbReference type="EMBL" id="LBUP01000008">
    <property type="protein sequence ID" value="KKQ65813.1"/>
    <property type="molecule type" value="Genomic_DNA"/>
</dbReference>
<gene>
    <name evidence="3" type="ORF">US86_C0008G0036</name>
</gene>
<keyword evidence="1" id="KW-1133">Transmembrane helix</keyword>
<feature type="domain" description="LytR/CpsA/Psr regulator C-terminal" evidence="2">
    <location>
        <begin position="264"/>
        <end position="358"/>
    </location>
</feature>
<name>A0A0G0JDR8_9BACT</name>
<keyword evidence="1" id="KW-0812">Transmembrane</keyword>
<feature type="transmembrane region" description="Helical" evidence="1">
    <location>
        <begin position="42"/>
        <end position="64"/>
    </location>
</feature>